<organism evidence="1 2">
    <name type="scientific">Eumeta variegata</name>
    <name type="common">Bagworm moth</name>
    <name type="synonym">Eumeta japonica</name>
    <dbReference type="NCBI Taxonomy" id="151549"/>
    <lineage>
        <taxon>Eukaryota</taxon>
        <taxon>Metazoa</taxon>
        <taxon>Ecdysozoa</taxon>
        <taxon>Arthropoda</taxon>
        <taxon>Hexapoda</taxon>
        <taxon>Insecta</taxon>
        <taxon>Pterygota</taxon>
        <taxon>Neoptera</taxon>
        <taxon>Endopterygota</taxon>
        <taxon>Lepidoptera</taxon>
        <taxon>Glossata</taxon>
        <taxon>Ditrysia</taxon>
        <taxon>Tineoidea</taxon>
        <taxon>Psychidae</taxon>
        <taxon>Oiketicinae</taxon>
        <taxon>Eumeta</taxon>
    </lineage>
</organism>
<dbReference type="Proteomes" id="UP000299102">
    <property type="component" value="Unassembled WGS sequence"/>
</dbReference>
<gene>
    <name evidence="1" type="ORF">EVAR_52780_1</name>
</gene>
<dbReference type="AlphaFoldDB" id="A0A4C1Z364"/>
<protein>
    <submittedName>
        <fullName evidence="1">Uncharacterized protein</fullName>
    </submittedName>
</protein>
<evidence type="ECO:0000313" key="1">
    <source>
        <dbReference type="EMBL" id="GBP83036.1"/>
    </source>
</evidence>
<keyword evidence="2" id="KW-1185">Reference proteome</keyword>
<reference evidence="1 2" key="1">
    <citation type="journal article" date="2019" name="Commun. Biol.">
        <title>The bagworm genome reveals a unique fibroin gene that provides high tensile strength.</title>
        <authorList>
            <person name="Kono N."/>
            <person name="Nakamura H."/>
            <person name="Ohtoshi R."/>
            <person name="Tomita M."/>
            <person name="Numata K."/>
            <person name="Arakawa K."/>
        </authorList>
    </citation>
    <scope>NUCLEOTIDE SEQUENCE [LARGE SCALE GENOMIC DNA]</scope>
</reference>
<accession>A0A4C1Z364</accession>
<dbReference type="EMBL" id="BGZK01001601">
    <property type="protein sequence ID" value="GBP83036.1"/>
    <property type="molecule type" value="Genomic_DNA"/>
</dbReference>
<sequence>MVKDDMNWTEHGVRRHTMELLNDKEHGFIDRIKMDRFLVTPKHNAARFSNRGLKMRRNGSSEEWYGSVCFALDLAGALSCPPI</sequence>
<comment type="caution">
    <text evidence="1">The sequence shown here is derived from an EMBL/GenBank/DDBJ whole genome shotgun (WGS) entry which is preliminary data.</text>
</comment>
<evidence type="ECO:0000313" key="2">
    <source>
        <dbReference type="Proteomes" id="UP000299102"/>
    </source>
</evidence>
<proteinExistence type="predicted"/>
<name>A0A4C1Z364_EUMVA</name>